<keyword evidence="2" id="KW-1185">Reference proteome</keyword>
<dbReference type="Proteomes" id="UP000326837">
    <property type="component" value="Chromosome"/>
</dbReference>
<accession>A0A5K7XBV9</accession>
<dbReference type="EMBL" id="AP021861">
    <property type="protein sequence ID" value="BBO33998.1"/>
    <property type="molecule type" value="Genomic_DNA"/>
</dbReference>
<proteinExistence type="predicted"/>
<gene>
    <name evidence="1" type="ORF">PLANPX_3610</name>
</gene>
<reference evidence="2" key="1">
    <citation type="submission" date="2019-10" db="EMBL/GenBank/DDBJ databases">
        <title>Lacipirellula parvula gen. nov., sp. nov., representing a lineage of planctomycetes widespread in freshwater anoxic habitats, and description of the family Lacipirellulaceae.</title>
        <authorList>
            <person name="Dedysh S.N."/>
            <person name="Kulichevskaya I.S."/>
            <person name="Beletsky A.V."/>
            <person name="Rakitin A.L."/>
            <person name="Mardanov A.V."/>
            <person name="Ivanova A.A."/>
            <person name="Saltykova V.X."/>
            <person name="Rijpstra W.I.C."/>
            <person name="Sinninghe Damste J.S."/>
            <person name="Ravin N.V."/>
        </authorList>
    </citation>
    <scope>NUCLEOTIDE SEQUENCE [LARGE SCALE GENOMIC DNA]</scope>
    <source>
        <strain evidence="2">PX69</strain>
    </source>
</reference>
<dbReference type="KEGG" id="lpav:PLANPX_3610"/>
<sequence>MKKGSGKSIRRLAATFILKQNTTSVSPSRLLILNVSAKPVDRLKPILAKDSPPAKRRARGEIHDRYVVTIVSRQSTPSPPAFG</sequence>
<protein>
    <submittedName>
        <fullName evidence="1">Uncharacterized protein</fullName>
    </submittedName>
</protein>
<dbReference type="AlphaFoldDB" id="A0A5K7XBV9"/>
<evidence type="ECO:0000313" key="1">
    <source>
        <dbReference type="EMBL" id="BBO33998.1"/>
    </source>
</evidence>
<evidence type="ECO:0000313" key="2">
    <source>
        <dbReference type="Proteomes" id="UP000326837"/>
    </source>
</evidence>
<name>A0A5K7XBV9_9BACT</name>
<organism evidence="1 2">
    <name type="scientific">Lacipirellula parvula</name>
    <dbReference type="NCBI Taxonomy" id="2650471"/>
    <lineage>
        <taxon>Bacteria</taxon>
        <taxon>Pseudomonadati</taxon>
        <taxon>Planctomycetota</taxon>
        <taxon>Planctomycetia</taxon>
        <taxon>Pirellulales</taxon>
        <taxon>Lacipirellulaceae</taxon>
        <taxon>Lacipirellula</taxon>
    </lineage>
</organism>